<feature type="region of interest" description="Disordered" evidence="2">
    <location>
        <begin position="83"/>
        <end position="104"/>
    </location>
</feature>
<feature type="compositionally biased region" description="Polar residues" evidence="2">
    <location>
        <begin position="83"/>
        <end position="95"/>
    </location>
</feature>
<evidence type="ECO:0000256" key="3">
    <source>
        <dbReference type="SAM" id="Phobius"/>
    </source>
</evidence>
<keyword evidence="3" id="KW-1133">Transmembrane helix</keyword>
<dbReference type="Pfam" id="PF14257">
    <property type="entry name" value="DUF4349"/>
    <property type="match status" value="1"/>
</dbReference>
<organism evidence="6 7">
    <name type="scientific">Aureispira anguillae</name>
    <dbReference type="NCBI Taxonomy" id="2864201"/>
    <lineage>
        <taxon>Bacteria</taxon>
        <taxon>Pseudomonadati</taxon>
        <taxon>Bacteroidota</taxon>
        <taxon>Saprospiria</taxon>
        <taxon>Saprospirales</taxon>
        <taxon>Saprospiraceae</taxon>
        <taxon>Aureispira</taxon>
    </lineage>
</organism>
<feature type="signal peptide" evidence="4">
    <location>
        <begin position="1"/>
        <end position="18"/>
    </location>
</feature>
<evidence type="ECO:0000256" key="2">
    <source>
        <dbReference type="SAM" id="MobiDB-lite"/>
    </source>
</evidence>
<evidence type="ECO:0000313" key="6">
    <source>
        <dbReference type="EMBL" id="BDS14993.1"/>
    </source>
</evidence>
<gene>
    <name evidence="6" type="ORF">AsAng_0057750</name>
</gene>
<keyword evidence="7" id="KW-1185">Reference proteome</keyword>
<sequence>MHYLYFLLLSLLMVSCQASQPSEMDLYKSNQIQAHQALEAQFNQTIAQHIKVLNDAPLSTKAFVVSPQATTALKTTLKTLESQSSTKEQSTLTPSTKEEELKQLDSISNTQKTTALSAEDKTNNGAILLNVRDYQDTYNKIHQLATKYEFNIASEVEQMTDFHKRNTMEIYTTPNNFETLIKEFRDLAVVIRKKQIWQQEENTNFLQMQSKIASTKEQLDDLNKQLAALNNLEDQLQIKDKISEVTERLDLAVLTAKNALSNQAHSAILVSFYQTIDIAKPKAETFSADFSTNLTIGWSNFKQFVLDAALVWPYIIIGCILLMTVLLAIGSSRKKARQFKLQMLHGQNLQQQIAQQNIAKN</sequence>
<feature type="chain" id="PRO_5038001485" evidence="4">
    <location>
        <begin position="19"/>
        <end position="361"/>
    </location>
</feature>
<reference evidence="6" key="1">
    <citation type="submission" date="2022-09" db="EMBL/GenBank/DDBJ databases">
        <title>Aureispira anguillicida sp. nov., isolated from Leptocephalus of Japanese eel Anguilla japonica.</title>
        <authorList>
            <person name="Yuasa K."/>
            <person name="Mekata T."/>
            <person name="Ikunari K."/>
        </authorList>
    </citation>
    <scope>NUCLEOTIDE SEQUENCE</scope>
    <source>
        <strain evidence="6">EL160426</strain>
    </source>
</reference>
<dbReference type="EMBL" id="AP026867">
    <property type="protein sequence ID" value="BDS14993.1"/>
    <property type="molecule type" value="Genomic_DNA"/>
</dbReference>
<feature type="transmembrane region" description="Helical" evidence="3">
    <location>
        <begin position="311"/>
        <end position="330"/>
    </location>
</feature>
<dbReference type="RefSeq" id="WP_264790185.1">
    <property type="nucleotide sequence ID" value="NZ_AP026867.1"/>
</dbReference>
<keyword evidence="1" id="KW-0175">Coiled coil</keyword>
<evidence type="ECO:0000256" key="1">
    <source>
        <dbReference type="SAM" id="Coils"/>
    </source>
</evidence>
<protein>
    <submittedName>
        <fullName evidence="6">DUF4349 domain-containing protein</fullName>
    </submittedName>
</protein>
<evidence type="ECO:0000313" key="7">
    <source>
        <dbReference type="Proteomes" id="UP001060919"/>
    </source>
</evidence>
<accession>A0A915YKX5</accession>
<keyword evidence="3" id="KW-0812">Transmembrane</keyword>
<keyword evidence="3" id="KW-0472">Membrane</keyword>
<keyword evidence="4" id="KW-0732">Signal</keyword>
<feature type="domain" description="DUF4349" evidence="5">
    <location>
        <begin position="124"/>
        <end position="325"/>
    </location>
</feature>
<dbReference type="InterPro" id="IPR025645">
    <property type="entry name" value="DUF4349"/>
</dbReference>
<dbReference type="KEGG" id="aup:AsAng_0057750"/>
<evidence type="ECO:0000259" key="5">
    <source>
        <dbReference type="Pfam" id="PF14257"/>
    </source>
</evidence>
<evidence type="ECO:0000256" key="4">
    <source>
        <dbReference type="SAM" id="SignalP"/>
    </source>
</evidence>
<dbReference type="Proteomes" id="UP001060919">
    <property type="component" value="Chromosome"/>
</dbReference>
<feature type="coiled-coil region" evidence="1">
    <location>
        <begin position="205"/>
        <end position="239"/>
    </location>
</feature>
<dbReference type="AlphaFoldDB" id="A0A915YKX5"/>
<proteinExistence type="predicted"/>
<name>A0A915YKX5_9BACT</name>